<gene>
    <name evidence="2" type="ORF">RM53_11085</name>
</gene>
<keyword evidence="1" id="KW-0472">Membrane</keyword>
<dbReference type="EMBL" id="JWSY01000019">
    <property type="protein sequence ID" value="KIC56900.1"/>
    <property type="molecule type" value="Genomic_DNA"/>
</dbReference>
<dbReference type="RefSeq" id="WP_039246765.1">
    <property type="nucleotide sequence ID" value="NZ_JWSY01000019.1"/>
</dbReference>
<sequence>MSATAPPSGVPSLKWIAAVGAGAFALFMLGALVVEPALNRLIAPIDAPVRPRVSGQLEVGEVVLSGRYAATNSDMALDVDGGALSTTTGGRLTSAPHRLVQADQPASVSRSFTDAMAVPPMVQIEVRRVTSDEDTRLCAGHPVGWLALAVRRDGFVLMPVRQGPPPGALLADDRLCAVLDLSR</sequence>
<evidence type="ECO:0000313" key="2">
    <source>
        <dbReference type="EMBL" id="KIC56900.1"/>
    </source>
</evidence>
<organism evidence="2 3">
    <name type="scientific">Brevundimonas nasdae</name>
    <dbReference type="NCBI Taxonomy" id="172043"/>
    <lineage>
        <taxon>Bacteria</taxon>
        <taxon>Pseudomonadati</taxon>
        <taxon>Pseudomonadota</taxon>
        <taxon>Alphaproteobacteria</taxon>
        <taxon>Caulobacterales</taxon>
        <taxon>Caulobacteraceae</taxon>
        <taxon>Brevundimonas</taxon>
    </lineage>
</organism>
<comment type="caution">
    <text evidence="2">The sequence shown here is derived from an EMBL/GenBank/DDBJ whole genome shotgun (WGS) entry which is preliminary data.</text>
</comment>
<dbReference type="Proteomes" id="UP000031166">
    <property type="component" value="Unassembled WGS sequence"/>
</dbReference>
<evidence type="ECO:0000256" key="1">
    <source>
        <dbReference type="SAM" id="Phobius"/>
    </source>
</evidence>
<dbReference type="STRING" id="172043.RM53_11085"/>
<reference evidence="2 3" key="1">
    <citation type="submission" date="2014-12" db="EMBL/GenBank/DDBJ databases">
        <title>Genome sequencing of Brevundimonas nasdae TPW30.</title>
        <authorList>
            <person name="Tan P.W."/>
            <person name="Chan K.-G."/>
        </authorList>
    </citation>
    <scope>NUCLEOTIDE SEQUENCE [LARGE SCALE GENOMIC DNA]</scope>
    <source>
        <strain evidence="2 3">TPW30</strain>
    </source>
</reference>
<evidence type="ECO:0000313" key="3">
    <source>
        <dbReference type="Proteomes" id="UP000031166"/>
    </source>
</evidence>
<accession>A0A0B4CXW2</accession>
<feature type="transmembrane region" description="Helical" evidence="1">
    <location>
        <begin position="15"/>
        <end position="34"/>
    </location>
</feature>
<dbReference type="AlphaFoldDB" id="A0A0B4CXW2"/>
<protein>
    <submittedName>
        <fullName evidence="2">Uncharacterized protein</fullName>
    </submittedName>
</protein>
<proteinExistence type="predicted"/>
<keyword evidence="1" id="KW-0812">Transmembrane</keyword>
<name>A0A0B4CXW2_9CAUL</name>
<keyword evidence="1" id="KW-1133">Transmembrane helix</keyword>